<keyword evidence="4 6" id="KW-0479">Metal-binding</keyword>
<dbReference type="GO" id="GO:0046872">
    <property type="term" value="F:metal ion binding"/>
    <property type="evidence" value="ECO:0007669"/>
    <property type="project" value="UniProtKB-UniRule"/>
</dbReference>
<evidence type="ECO:0000256" key="2">
    <source>
        <dbReference type="ARBA" id="ARBA00022438"/>
    </source>
</evidence>
<dbReference type="EC" id="3.4.11.18" evidence="6"/>
<evidence type="ECO:0000313" key="8">
    <source>
        <dbReference type="EMBL" id="OHA02476.1"/>
    </source>
</evidence>
<keyword evidence="3 6" id="KW-0645">Protease</keyword>
<feature type="binding site" evidence="6">
    <location>
        <position position="133"/>
    </location>
    <ligand>
        <name>a divalent metal cation</name>
        <dbReference type="ChEBI" id="CHEBI:60240"/>
        <label>1</label>
    </ligand>
</feature>
<feature type="binding site" evidence="6">
    <location>
        <position position="100"/>
    </location>
    <ligand>
        <name>a divalent metal cation</name>
        <dbReference type="ChEBI" id="CHEBI:60240"/>
        <label>1</label>
    </ligand>
</feature>
<keyword evidence="5 6" id="KW-0378">Hydrolase</keyword>
<feature type="domain" description="Peptidase M24" evidence="7">
    <location>
        <begin position="12"/>
        <end position="105"/>
    </location>
</feature>
<dbReference type="PANTHER" id="PTHR43330:SF27">
    <property type="entry name" value="METHIONINE AMINOPEPTIDASE"/>
    <property type="match status" value="1"/>
</dbReference>
<dbReference type="Pfam" id="PF00557">
    <property type="entry name" value="Peptidase_M24"/>
    <property type="match status" value="2"/>
</dbReference>
<keyword evidence="2 6" id="KW-0031">Aminopeptidase</keyword>
<sequence>MIIRNSEELHTLRECGRRLAHILYDVEKLVRPGVATMELDRRAEARIREEGGAPIFKGYKTKLDPRPYPGSLCVSVNDEVVHGIPSEKRVLRDGDIVGLDIGMRWPARASEDAYAPRGGSGKRRGVEVGLITDMAVTVGVGKISSEAEKLLRVTKESLERAIALLVPGIRLGDLGAEIQEHLEKSGYGVVRELAGHGVGRLLHEDPYVPNYGKRGHGAKLALNQVIAIEPMATAAHPDLELAKDGWTFKTHDGGLAAHFEHSVVILAGGAEVLTKIL</sequence>
<evidence type="ECO:0000256" key="4">
    <source>
        <dbReference type="ARBA" id="ARBA00022723"/>
    </source>
</evidence>
<dbReference type="GO" id="GO:0005829">
    <property type="term" value="C:cytosol"/>
    <property type="evidence" value="ECO:0007669"/>
    <property type="project" value="TreeGrafter"/>
</dbReference>
<dbReference type="Gene3D" id="3.90.230.10">
    <property type="entry name" value="Creatinase/methionine aminopeptidase superfamily"/>
    <property type="match status" value="1"/>
</dbReference>
<dbReference type="GO" id="GO:0004239">
    <property type="term" value="F:initiator methionyl aminopeptidase activity"/>
    <property type="evidence" value="ECO:0007669"/>
    <property type="project" value="UniProtKB-UniRule"/>
</dbReference>
<comment type="similarity">
    <text evidence="6">Belongs to the peptidase M24A family. Methionine aminopeptidase type 1 subfamily.</text>
</comment>
<accession>A0A1G2KSQ9</accession>
<evidence type="ECO:0000313" key="9">
    <source>
        <dbReference type="Proteomes" id="UP000177811"/>
    </source>
</evidence>
<evidence type="ECO:0000256" key="1">
    <source>
        <dbReference type="ARBA" id="ARBA00002521"/>
    </source>
</evidence>
<comment type="subunit">
    <text evidence="6">Monomer.</text>
</comment>
<dbReference type="GO" id="GO:0006508">
    <property type="term" value="P:proteolysis"/>
    <property type="evidence" value="ECO:0007669"/>
    <property type="project" value="UniProtKB-KW"/>
</dbReference>
<feature type="binding site" evidence="6">
    <location>
        <position position="229"/>
    </location>
    <ligand>
        <name>a divalent metal cation</name>
        <dbReference type="ChEBI" id="CHEBI:60240"/>
        <label>2</label>
        <note>catalytic</note>
    </ligand>
</feature>
<comment type="function">
    <text evidence="1 6">Removes the N-terminal methionine from nascent proteins. The N-terminal methionine is often cleaved when the second residue in the primary sequence is small and uncharged (Met-Ala-, Cys, Gly, Pro, Ser, Thr, or Val). Requires deformylation of the N(alpha)-formylated initiator methionine before it can be hydrolyzed.</text>
</comment>
<reference evidence="8 9" key="1">
    <citation type="journal article" date="2016" name="Nat. Commun.">
        <title>Thousands of microbial genomes shed light on interconnected biogeochemical processes in an aquifer system.</title>
        <authorList>
            <person name="Anantharaman K."/>
            <person name="Brown C.T."/>
            <person name="Hug L.A."/>
            <person name="Sharon I."/>
            <person name="Castelle C.J."/>
            <person name="Probst A.J."/>
            <person name="Thomas B.C."/>
            <person name="Singh A."/>
            <person name="Wilkins M.J."/>
            <person name="Karaoz U."/>
            <person name="Brodie E.L."/>
            <person name="Williams K.H."/>
            <person name="Hubbard S.S."/>
            <person name="Banfield J.F."/>
        </authorList>
    </citation>
    <scope>NUCLEOTIDE SEQUENCE [LARGE SCALE GENOMIC DNA]</scope>
</reference>
<name>A0A1G2KSQ9_9BACT</name>
<organism evidence="8 9">
    <name type="scientific">Candidatus Sungbacteria bacterium RIFCSPHIGHO2_02_FULL_51_29</name>
    <dbReference type="NCBI Taxonomy" id="1802273"/>
    <lineage>
        <taxon>Bacteria</taxon>
        <taxon>Candidatus Sungiibacteriota</taxon>
    </lineage>
</organism>
<evidence type="ECO:0000256" key="3">
    <source>
        <dbReference type="ARBA" id="ARBA00022670"/>
    </source>
</evidence>
<dbReference type="EMBL" id="MHQL01000034">
    <property type="protein sequence ID" value="OHA02476.1"/>
    <property type="molecule type" value="Genomic_DNA"/>
</dbReference>
<feature type="binding site" evidence="6">
    <location>
        <position position="203"/>
    </location>
    <ligand>
        <name>substrate</name>
    </ligand>
</feature>
<dbReference type="HAMAP" id="MF_01974">
    <property type="entry name" value="MetAP_1"/>
    <property type="match status" value="1"/>
</dbReference>
<feature type="binding site" evidence="6">
    <location>
        <position position="260"/>
    </location>
    <ligand>
        <name>a divalent metal cation</name>
        <dbReference type="ChEBI" id="CHEBI:60240"/>
        <label>1</label>
    </ligand>
</feature>
<dbReference type="CDD" id="cd01086">
    <property type="entry name" value="MetAP1"/>
    <property type="match status" value="1"/>
</dbReference>
<evidence type="ECO:0000256" key="6">
    <source>
        <dbReference type="HAMAP-Rule" id="MF_01974"/>
    </source>
</evidence>
<proteinExistence type="inferred from homology"/>
<evidence type="ECO:0000259" key="7">
    <source>
        <dbReference type="Pfam" id="PF00557"/>
    </source>
</evidence>
<dbReference type="InterPro" id="IPR002467">
    <property type="entry name" value="Pept_M24A_MAP1"/>
</dbReference>
<protein>
    <recommendedName>
        <fullName evidence="6">Methionine aminopeptidase</fullName>
        <shortName evidence="6">MAP</shortName>
        <shortName evidence="6">MetAP</shortName>
        <ecNumber evidence="6">3.4.11.18</ecNumber>
    </recommendedName>
    <alternativeName>
        <fullName evidence="6">Peptidase M</fullName>
    </alternativeName>
</protein>
<feature type="binding site" evidence="6">
    <location>
        <position position="260"/>
    </location>
    <ligand>
        <name>a divalent metal cation</name>
        <dbReference type="ChEBI" id="CHEBI:60240"/>
        <label>2</label>
        <note>catalytic</note>
    </ligand>
</feature>
<comment type="caution">
    <text evidence="8">The sequence shown here is derived from an EMBL/GenBank/DDBJ whole genome shotgun (WGS) entry which is preliminary data.</text>
</comment>
<dbReference type="GO" id="GO:0070006">
    <property type="term" value="F:metalloaminopeptidase activity"/>
    <property type="evidence" value="ECO:0007669"/>
    <property type="project" value="UniProtKB-UniRule"/>
</dbReference>
<dbReference type="SUPFAM" id="SSF55920">
    <property type="entry name" value="Creatinase/aminopeptidase"/>
    <property type="match status" value="1"/>
</dbReference>
<gene>
    <name evidence="6" type="primary">map</name>
    <name evidence="8" type="ORF">A3C16_05365</name>
</gene>
<dbReference type="InterPro" id="IPR000994">
    <property type="entry name" value="Pept_M24"/>
</dbReference>
<feature type="domain" description="Peptidase M24" evidence="7">
    <location>
        <begin position="126"/>
        <end position="265"/>
    </location>
</feature>
<feature type="binding site" evidence="6">
    <location>
        <position position="196"/>
    </location>
    <ligand>
        <name>a divalent metal cation</name>
        <dbReference type="ChEBI" id="CHEBI:60240"/>
        <label>2</label>
        <note>catalytic</note>
    </ligand>
</feature>
<evidence type="ECO:0000256" key="5">
    <source>
        <dbReference type="ARBA" id="ARBA00022801"/>
    </source>
</evidence>
<dbReference type="PANTHER" id="PTHR43330">
    <property type="entry name" value="METHIONINE AMINOPEPTIDASE"/>
    <property type="match status" value="1"/>
</dbReference>
<dbReference type="Proteomes" id="UP000177811">
    <property type="component" value="Unassembled WGS sequence"/>
</dbReference>
<dbReference type="InterPro" id="IPR036005">
    <property type="entry name" value="Creatinase/aminopeptidase-like"/>
</dbReference>
<comment type="catalytic activity">
    <reaction evidence="6">
        <text>Release of N-terminal amino acids, preferentially methionine, from peptides and arylamides.</text>
        <dbReference type="EC" id="3.4.11.18"/>
    </reaction>
</comment>
<dbReference type="AlphaFoldDB" id="A0A1G2KSQ9"/>
<feature type="binding site" evidence="6">
    <location>
        <position position="133"/>
    </location>
    <ligand>
        <name>a divalent metal cation</name>
        <dbReference type="ChEBI" id="CHEBI:60240"/>
        <label>2</label>
        <note>catalytic</note>
    </ligand>
</feature>
<feature type="binding site" evidence="6">
    <location>
        <position position="82"/>
    </location>
    <ligand>
        <name>substrate</name>
    </ligand>
</feature>
<comment type="cofactor">
    <cofactor evidence="6">
        <name>Co(2+)</name>
        <dbReference type="ChEBI" id="CHEBI:48828"/>
    </cofactor>
    <cofactor evidence="6">
        <name>Zn(2+)</name>
        <dbReference type="ChEBI" id="CHEBI:29105"/>
    </cofactor>
    <cofactor evidence="6">
        <name>Mn(2+)</name>
        <dbReference type="ChEBI" id="CHEBI:29035"/>
    </cofactor>
    <cofactor evidence="6">
        <name>Fe(2+)</name>
        <dbReference type="ChEBI" id="CHEBI:29033"/>
    </cofactor>
    <text evidence="6">Binds 2 divalent metal cations per subunit. Has a high-affinity and a low affinity metal-binding site. The true nature of the physiological cofactor is under debate. The enzyme is active with cobalt, zinc, manganese or divalent iron ions. Most likely, methionine aminopeptidases function as mononuclear Fe(2+)-metalloproteases under physiological conditions, and the catalytically relevant metal-binding site has been assigned to the histidine-containing high-affinity site.</text>
</comment>